<sequence>MEGDGEFDWRSNNNAATMAAGWNGTNGDLKTDQNTESPLAREQDRYEEEYKRQLCAFNDGRPFSTEAPQNALESCEPVHPSLLFYNADAAELDPSTMDTEYGYDEESNLHYKFERGMGFRWYHWNPQIQQYMEVSEMYWQPPELVLSQPRYQRIRRTVSTQSVDSDSGNESGSPRRTHREYKKEYTASGEIKYDPSTLAPAGQTASLADDAKSNTRLSQTPNLLSNTSNASQTITNVRNSNDALQQTNPNNLNLTENNEVKIPSYCGLYYDGYSDLYYNEERFQDTSFHWDPKVQVFRVVKLLEVPEHPMTGTNNVDEGHAANHPESPANYKLIMTEIDDDENGTETIVVIGEKPDDDKYSRCYTIGRDKKNDIVVSDTNVSKNHAKILWEKIFFVNYWWLMDDGSVNGTFLNGVRLSLAREPSEPKKNPLSVGDVIEIGSRRIRIAEVDQESLDAEGDDRTPEQVHPSTTNPLSITDNKKLRRQFLRTKEEKTVQKGAVVRYRDRAADRRNLHGIETPAPAPPSGSSFPYKLQRQNGWHSGGMNRGNALSRSSQGATSNGRAGLGFASRTAMGE</sequence>
<feature type="region of interest" description="Disordered" evidence="1">
    <location>
        <begin position="505"/>
        <end position="575"/>
    </location>
</feature>
<dbReference type="OrthoDB" id="444265at2759"/>
<reference evidence="3 4" key="1">
    <citation type="journal article" date="2018" name="Genome Biol. Evol.">
        <title>Multiple Roots of Fruiting Body Formation in Amoebozoa.</title>
        <authorList>
            <person name="Hillmann F."/>
            <person name="Forbes G."/>
            <person name="Novohradska S."/>
            <person name="Ferling I."/>
            <person name="Riege K."/>
            <person name="Groth M."/>
            <person name="Westermann M."/>
            <person name="Marz M."/>
            <person name="Spaller T."/>
            <person name="Winckler T."/>
            <person name="Schaap P."/>
            <person name="Glockner G."/>
        </authorList>
    </citation>
    <scope>NUCLEOTIDE SEQUENCE [LARGE SCALE GENOMIC DNA]</scope>
    <source>
        <strain evidence="3 4">Jena</strain>
    </source>
</reference>
<dbReference type="Gene3D" id="2.60.200.20">
    <property type="match status" value="1"/>
</dbReference>
<feature type="compositionally biased region" description="Polar residues" evidence="1">
    <location>
        <begin position="548"/>
        <end position="561"/>
    </location>
</feature>
<gene>
    <name evidence="3" type="ORF">PROFUN_09217</name>
</gene>
<dbReference type="InterPro" id="IPR050923">
    <property type="entry name" value="Cell_Proc_Reg/RNA_Proc"/>
</dbReference>
<dbReference type="STRING" id="1890364.A0A2P6NHM8"/>
<feature type="compositionally biased region" description="Basic and acidic residues" evidence="1">
    <location>
        <begin position="29"/>
        <end position="45"/>
    </location>
</feature>
<dbReference type="PROSITE" id="PS50006">
    <property type="entry name" value="FHA_DOMAIN"/>
    <property type="match status" value="1"/>
</dbReference>
<evidence type="ECO:0000313" key="3">
    <source>
        <dbReference type="EMBL" id="PRP83444.1"/>
    </source>
</evidence>
<dbReference type="EMBL" id="MDYQ01000082">
    <property type="protein sequence ID" value="PRP83444.1"/>
    <property type="molecule type" value="Genomic_DNA"/>
</dbReference>
<organism evidence="3 4">
    <name type="scientific">Planoprotostelium fungivorum</name>
    <dbReference type="NCBI Taxonomy" id="1890364"/>
    <lineage>
        <taxon>Eukaryota</taxon>
        <taxon>Amoebozoa</taxon>
        <taxon>Evosea</taxon>
        <taxon>Variosea</taxon>
        <taxon>Cavosteliida</taxon>
        <taxon>Cavosteliaceae</taxon>
        <taxon>Planoprotostelium</taxon>
    </lineage>
</organism>
<dbReference type="AlphaFoldDB" id="A0A2P6NHM8"/>
<dbReference type="SMART" id="SM00240">
    <property type="entry name" value="FHA"/>
    <property type="match status" value="1"/>
</dbReference>
<protein>
    <submittedName>
        <fullName evidence="3">Angiogenic factor with G patch and FHA domains 1-like isoform 1</fullName>
    </submittedName>
</protein>
<feature type="compositionally biased region" description="Basic and acidic residues" evidence="1">
    <location>
        <begin position="505"/>
        <end position="514"/>
    </location>
</feature>
<feature type="compositionally biased region" description="Polar residues" evidence="1">
    <location>
        <begin position="157"/>
        <end position="174"/>
    </location>
</feature>
<name>A0A2P6NHM8_9EUKA</name>
<feature type="region of interest" description="Disordered" evidence="1">
    <location>
        <begin position="18"/>
        <end position="45"/>
    </location>
</feature>
<dbReference type="SUPFAM" id="SSF49879">
    <property type="entry name" value="SMAD/FHA domain"/>
    <property type="match status" value="1"/>
</dbReference>
<evidence type="ECO:0000256" key="1">
    <source>
        <dbReference type="SAM" id="MobiDB-lite"/>
    </source>
</evidence>
<feature type="compositionally biased region" description="Polar residues" evidence="1">
    <location>
        <begin position="467"/>
        <end position="477"/>
    </location>
</feature>
<dbReference type="CDD" id="cd00060">
    <property type="entry name" value="FHA"/>
    <property type="match status" value="1"/>
</dbReference>
<accession>A0A2P6NHM8</accession>
<dbReference type="Proteomes" id="UP000241769">
    <property type="component" value="Unassembled WGS sequence"/>
</dbReference>
<evidence type="ECO:0000313" key="4">
    <source>
        <dbReference type="Proteomes" id="UP000241769"/>
    </source>
</evidence>
<feature type="region of interest" description="Disordered" evidence="1">
    <location>
        <begin position="156"/>
        <end position="229"/>
    </location>
</feature>
<feature type="compositionally biased region" description="Polar residues" evidence="1">
    <location>
        <begin position="214"/>
        <end position="229"/>
    </location>
</feature>
<evidence type="ECO:0000259" key="2">
    <source>
        <dbReference type="PROSITE" id="PS50006"/>
    </source>
</evidence>
<dbReference type="Pfam" id="PF00498">
    <property type="entry name" value="FHA"/>
    <property type="match status" value="1"/>
</dbReference>
<dbReference type="InParanoid" id="A0A2P6NHM8"/>
<dbReference type="InterPro" id="IPR008984">
    <property type="entry name" value="SMAD_FHA_dom_sf"/>
</dbReference>
<comment type="caution">
    <text evidence="3">The sequence shown here is derived from an EMBL/GenBank/DDBJ whole genome shotgun (WGS) entry which is preliminary data.</text>
</comment>
<feature type="region of interest" description="Disordered" evidence="1">
    <location>
        <begin position="450"/>
        <end position="479"/>
    </location>
</feature>
<dbReference type="InterPro" id="IPR000253">
    <property type="entry name" value="FHA_dom"/>
</dbReference>
<keyword evidence="4" id="KW-1185">Reference proteome</keyword>
<proteinExistence type="predicted"/>
<feature type="domain" description="FHA" evidence="2">
    <location>
        <begin position="364"/>
        <end position="417"/>
    </location>
</feature>
<dbReference type="PANTHER" id="PTHR23308">
    <property type="entry name" value="NUCLEAR INHIBITOR OF PROTEIN PHOSPHATASE-1"/>
    <property type="match status" value="1"/>
</dbReference>